<protein>
    <submittedName>
        <fullName evidence="1">Uncharacterized protein</fullName>
    </submittedName>
</protein>
<dbReference type="AlphaFoldDB" id="A0AAD6HIB8"/>
<dbReference type="EMBL" id="JAQJAN010000011">
    <property type="protein sequence ID" value="KAJ5719147.1"/>
    <property type="molecule type" value="Genomic_DNA"/>
</dbReference>
<comment type="caution">
    <text evidence="1">The sequence shown here is derived from an EMBL/GenBank/DDBJ whole genome shotgun (WGS) entry which is preliminary data.</text>
</comment>
<evidence type="ECO:0000313" key="1">
    <source>
        <dbReference type="EMBL" id="KAJ5719147.1"/>
    </source>
</evidence>
<accession>A0AAD6HIB8</accession>
<reference evidence="1" key="1">
    <citation type="journal article" date="2023" name="IMA Fungus">
        <title>Comparative genomic study of the Penicillium genus elucidates a diverse pangenome and 15 lateral gene transfer events.</title>
        <authorList>
            <person name="Petersen C."/>
            <person name="Sorensen T."/>
            <person name="Nielsen M.R."/>
            <person name="Sondergaard T.E."/>
            <person name="Sorensen J.L."/>
            <person name="Fitzpatrick D.A."/>
            <person name="Frisvad J.C."/>
            <person name="Nielsen K.L."/>
        </authorList>
    </citation>
    <scope>NUCLEOTIDE SEQUENCE</scope>
    <source>
        <strain evidence="1">IBT 17514</strain>
    </source>
</reference>
<sequence length="85" mass="9509">MDPQTHIIDPDGDLIIVLHNADSLFAQMPEDMIPGKFFDNLPEPVKNEPLPLPRKLSPALGEKVKPTSRKAQLRLLQMVGIPMRS</sequence>
<organism evidence="1 2">
    <name type="scientific">Penicillium malachiteum</name>
    <dbReference type="NCBI Taxonomy" id="1324776"/>
    <lineage>
        <taxon>Eukaryota</taxon>
        <taxon>Fungi</taxon>
        <taxon>Dikarya</taxon>
        <taxon>Ascomycota</taxon>
        <taxon>Pezizomycotina</taxon>
        <taxon>Eurotiomycetes</taxon>
        <taxon>Eurotiomycetidae</taxon>
        <taxon>Eurotiales</taxon>
        <taxon>Aspergillaceae</taxon>
        <taxon>Penicillium</taxon>
    </lineage>
</organism>
<dbReference type="Proteomes" id="UP001215712">
    <property type="component" value="Unassembled WGS sequence"/>
</dbReference>
<name>A0AAD6HIB8_9EURO</name>
<keyword evidence="2" id="KW-1185">Reference proteome</keyword>
<reference evidence="1" key="2">
    <citation type="submission" date="2023-01" db="EMBL/GenBank/DDBJ databases">
        <authorList>
            <person name="Petersen C."/>
        </authorList>
    </citation>
    <scope>NUCLEOTIDE SEQUENCE</scope>
    <source>
        <strain evidence="1">IBT 17514</strain>
    </source>
</reference>
<gene>
    <name evidence="1" type="ORF">N7493_007602</name>
</gene>
<proteinExistence type="predicted"/>
<evidence type="ECO:0000313" key="2">
    <source>
        <dbReference type="Proteomes" id="UP001215712"/>
    </source>
</evidence>